<keyword evidence="2" id="KW-1185">Reference proteome</keyword>
<evidence type="ECO:0000313" key="1">
    <source>
        <dbReference type="EMBL" id="EHQ31173.1"/>
    </source>
</evidence>
<evidence type="ECO:0000313" key="2">
    <source>
        <dbReference type="Proteomes" id="UP000002774"/>
    </source>
</evidence>
<accession>H1YBB9</accession>
<dbReference type="Proteomes" id="UP000002774">
    <property type="component" value="Chromosome"/>
</dbReference>
<dbReference type="eggNOG" id="COG1503">
    <property type="taxonomic scope" value="Bacteria"/>
</dbReference>
<dbReference type="Pfam" id="PF18845">
    <property type="entry name" value="baeRF_family3"/>
    <property type="match status" value="1"/>
</dbReference>
<dbReference type="InterPro" id="IPR041289">
    <property type="entry name" value="Bact_RF_family3"/>
</dbReference>
<gene>
    <name evidence="1" type="ORF">Mucpa_7130</name>
</gene>
<reference evidence="1" key="1">
    <citation type="submission" date="2011-09" db="EMBL/GenBank/DDBJ databases">
        <title>The permanent draft genome of Mucilaginibacter paludis DSM 18603.</title>
        <authorList>
            <consortium name="US DOE Joint Genome Institute (JGI-PGF)"/>
            <person name="Lucas S."/>
            <person name="Han J."/>
            <person name="Lapidus A."/>
            <person name="Bruce D."/>
            <person name="Goodwin L."/>
            <person name="Pitluck S."/>
            <person name="Peters L."/>
            <person name="Kyrpides N."/>
            <person name="Mavromatis K."/>
            <person name="Ivanova N."/>
            <person name="Mikhailova N."/>
            <person name="Held B."/>
            <person name="Detter J.C."/>
            <person name="Tapia R."/>
            <person name="Han C."/>
            <person name="Land M."/>
            <person name="Hauser L."/>
            <person name="Markowitz V."/>
            <person name="Cheng J.-F."/>
            <person name="Hugenholtz P."/>
            <person name="Woyke T."/>
            <person name="Wu D."/>
            <person name="Tindall B."/>
            <person name="Brambilla E."/>
            <person name="Klenk H.-P."/>
            <person name="Eisen J.A."/>
        </authorList>
    </citation>
    <scope>NUCLEOTIDE SEQUENCE [LARGE SCALE GENOMIC DNA]</scope>
    <source>
        <strain evidence="1">DSM 18603</strain>
    </source>
</reference>
<name>H1YBB9_9SPHI</name>
<dbReference type="AlphaFoldDB" id="H1YBB9"/>
<dbReference type="EMBL" id="CM001403">
    <property type="protein sequence ID" value="EHQ31173.1"/>
    <property type="molecule type" value="Genomic_DNA"/>
</dbReference>
<organism evidence="1 2">
    <name type="scientific">Mucilaginibacter paludis DSM 18603</name>
    <dbReference type="NCBI Taxonomy" id="714943"/>
    <lineage>
        <taxon>Bacteria</taxon>
        <taxon>Pseudomonadati</taxon>
        <taxon>Bacteroidota</taxon>
        <taxon>Sphingobacteriia</taxon>
        <taxon>Sphingobacteriales</taxon>
        <taxon>Sphingobacteriaceae</taxon>
        <taxon>Mucilaginibacter</taxon>
    </lineage>
</organism>
<sequence>MNTLLTPEIRQVIGALHYRPSVSIMIPFEPKTNSKTELILSLKLIAESAEKELLENYPVEVCAVITEKLRKIIRNLSFNTNKKSIAIYVSLVFEKVIYLDTTVNEKITIDDSFEIRDLVYNKKQIEKYLLLLFTDKKSEVFLINSSKFFRVVPHAPELIYAYTNDITKNDGPPSQFEFTDRVLHHMDQSLDEITLAYPLPVFIMGTDDIVDHFKKITKHAASIVDYVQGNYEYATFTELKAALKPHIVSWHKQQKDHLLAKLQTENAKNKLITGVKNVWAEINHHKGRLLVVEKNFRYLEDHQVAGRTTAQASQTGERTIYDRDSVDDMIEKVLENGGDVEFVNDGDLDTYHHIALVQYY</sequence>
<dbReference type="STRING" id="714943.Mucpa_7130"/>
<protein>
    <submittedName>
        <fullName evidence="1">Uncharacterized protein</fullName>
    </submittedName>
</protein>
<dbReference type="HOGENOM" id="CLU_769061_0_0_10"/>
<proteinExistence type="predicted"/>